<reference evidence="2" key="1">
    <citation type="submission" date="2018-11" db="EMBL/GenBank/DDBJ databases">
        <authorList>
            <consortium name="Pathogen Informatics"/>
        </authorList>
    </citation>
    <scope>NUCLEOTIDE SEQUENCE</scope>
</reference>
<dbReference type="AlphaFoldDB" id="A0A3S5CDY6"/>
<keyword evidence="3" id="KW-1185">Reference proteome</keyword>
<sequence length="191" mass="20933">NLSAFSSGVDNGDQGHASHIHVAQTSATVTSANPANILLQDRGLHQYQPISQSREQSTSGSLKMQMSCNSLKVSSNRYSGSGGSWILGTPLDKQTLPCRRNYFEGEGTAEISVDTSQLSGNVKFSNEEETDEETAGAATSPKIHHQHKHQQYQVQPNQHHQQVTEQLIAEAKKALFLQAKLCDHTCMFKNI</sequence>
<name>A0A3S5CDY6_9PLAT</name>
<accession>A0A3S5CDY6</accession>
<dbReference type="Proteomes" id="UP000784294">
    <property type="component" value="Unassembled WGS sequence"/>
</dbReference>
<evidence type="ECO:0000256" key="1">
    <source>
        <dbReference type="SAM" id="MobiDB-lite"/>
    </source>
</evidence>
<organism evidence="2 3">
    <name type="scientific">Protopolystoma xenopodis</name>
    <dbReference type="NCBI Taxonomy" id="117903"/>
    <lineage>
        <taxon>Eukaryota</taxon>
        <taxon>Metazoa</taxon>
        <taxon>Spiralia</taxon>
        <taxon>Lophotrochozoa</taxon>
        <taxon>Platyhelminthes</taxon>
        <taxon>Monogenea</taxon>
        <taxon>Polyopisthocotylea</taxon>
        <taxon>Polystomatidea</taxon>
        <taxon>Polystomatidae</taxon>
        <taxon>Protopolystoma</taxon>
    </lineage>
</organism>
<evidence type="ECO:0000313" key="3">
    <source>
        <dbReference type="Proteomes" id="UP000784294"/>
    </source>
</evidence>
<comment type="caution">
    <text evidence="2">The sequence shown here is derived from an EMBL/GenBank/DDBJ whole genome shotgun (WGS) entry which is preliminary data.</text>
</comment>
<gene>
    <name evidence="2" type="ORF">PXEA_LOCUS6829</name>
</gene>
<feature type="non-terminal residue" evidence="2">
    <location>
        <position position="1"/>
    </location>
</feature>
<evidence type="ECO:0000313" key="2">
    <source>
        <dbReference type="EMBL" id="VEL13389.1"/>
    </source>
</evidence>
<proteinExistence type="predicted"/>
<dbReference type="EMBL" id="CAAALY010017628">
    <property type="protein sequence ID" value="VEL13389.1"/>
    <property type="molecule type" value="Genomic_DNA"/>
</dbReference>
<feature type="region of interest" description="Disordered" evidence="1">
    <location>
        <begin position="124"/>
        <end position="148"/>
    </location>
</feature>
<protein>
    <submittedName>
        <fullName evidence="2">Uncharacterized protein</fullName>
    </submittedName>
</protein>